<dbReference type="InterPro" id="IPR017451">
    <property type="entry name" value="F-box-assoc_interact_dom"/>
</dbReference>
<dbReference type="NCBIfam" id="TIGR01640">
    <property type="entry name" value="F_box_assoc_1"/>
    <property type="match status" value="1"/>
</dbReference>
<dbReference type="SUPFAM" id="SSF81383">
    <property type="entry name" value="F-box domain"/>
    <property type="match status" value="1"/>
</dbReference>
<feature type="compositionally biased region" description="Basic and acidic residues" evidence="1">
    <location>
        <begin position="78"/>
        <end position="91"/>
    </location>
</feature>
<dbReference type="InterPro" id="IPR036047">
    <property type="entry name" value="F-box-like_dom_sf"/>
</dbReference>
<dbReference type="CDD" id="cd22157">
    <property type="entry name" value="F-box_AtFBW1-like"/>
    <property type="match status" value="1"/>
</dbReference>
<name>A0A817AMM5_BRANA</name>
<dbReference type="AlphaFoldDB" id="A0A817AMM5"/>
<dbReference type="InterPro" id="IPR050796">
    <property type="entry name" value="SCF_F-box_component"/>
</dbReference>
<dbReference type="PANTHER" id="PTHR31672">
    <property type="entry name" value="BNACNNG10540D PROTEIN"/>
    <property type="match status" value="1"/>
</dbReference>
<dbReference type="PROSITE" id="PS50181">
    <property type="entry name" value="FBOX"/>
    <property type="match status" value="1"/>
</dbReference>
<dbReference type="Proteomes" id="UP001295469">
    <property type="component" value="Chromosome A04"/>
</dbReference>
<dbReference type="EMBL" id="HG994358">
    <property type="protein sequence ID" value="CAF2279380.1"/>
    <property type="molecule type" value="Genomic_DNA"/>
</dbReference>
<dbReference type="PANTHER" id="PTHR31672:SF13">
    <property type="entry name" value="F-BOX PROTEIN CPR30-LIKE"/>
    <property type="match status" value="1"/>
</dbReference>
<proteinExistence type="predicted"/>
<protein>
    <submittedName>
        <fullName evidence="3">(rape) hypothetical protein</fullName>
    </submittedName>
</protein>
<dbReference type="Pfam" id="PF07734">
    <property type="entry name" value="FBA_1"/>
    <property type="match status" value="1"/>
</dbReference>
<dbReference type="InterPro" id="IPR006527">
    <property type="entry name" value="F-box-assoc_dom_typ1"/>
</dbReference>
<organism evidence="3">
    <name type="scientific">Brassica napus</name>
    <name type="common">Rape</name>
    <dbReference type="NCBI Taxonomy" id="3708"/>
    <lineage>
        <taxon>Eukaryota</taxon>
        <taxon>Viridiplantae</taxon>
        <taxon>Streptophyta</taxon>
        <taxon>Embryophyta</taxon>
        <taxon>Tracheophyta</taxon>
        <taxon>Spermatophyta</taxon>
        <taxon>Magnoliopsida</taxon>
        <taxon>eudicotyledons</taxon>
        <taxon>Gunneridae</taxon>
        <taxon>Pentapetalae</taxon>
        <taxon>rosids</taxon>
        <taxon>malvids</taxon>
        <taxon>Brassicales</taxon>
        <taxon>Brassicaceae</taxon>
        <taxon>Brassiceae</taxon>
        <taxon>Brassica</taxon>
    </lineage>
</organism>
<feature type="region of interest" description="Disordered" evidence="1">
    <location>
        <begin position="1"/>
        <end position="123"/>
    </location>
</feature>
<gene>
    <name evidence="3" type="ORF">DARMORV10_A04P18830.1</name>
</gene>
<evidence type="ECO:0000313" key="3">
    <source>
        <dbReference type="EMBL" id="CAF2279380.1"/>
    </source>
</evidence>
<accession>A0A817AMM5</accession>
<dbReference type="InterPro" id="IPR001810">
    <property type="entry name" value="F-box_dom"/>
</dbReference>
<evidence type="ECO:0000259" key="2">
    <source>
        <dbReference type="PROSITE" id="PS50181"/>
    </source>
</evidence>
<feature type="compositionally biased region" description="Basic and acidic residues" evidence="1">
    <location>
        <begin position="34"/>
        <end position="47"/>
    </location>
</feature>
<evidence type="ECO:0000256" key="1">
    <source>
        <dbReference type="SAM" id="MobiDB-lite"/>
    </source>
</evidence>
<reference evidence="3" key="1">
    <citation type="submission" date="2021-01" db="EMBL/GenBank/DDBJ databases">
        <authorList>
            <consortium name="Genoscope - CEA"/>
            <person name="William W."/>
        </authorList>
    </citation>
    <scope>NUCLEOTIDE SEQUENCE</scope>
</reference>
<sequence>MVGKIVLETGDILSPPKPDESSRKMVTSESQAADDLKAKGDMLKDSSSDLIGNEESVVSEKPDQSSRKMATSESQAADDLKAKGDMLKDSSSDLIGNEESVVSEKPDQSSRKMATSESQAADDLKAKGDMLKDSSGDLIGNEDSVVSKKNIPQDLIELILQRLPVKSIFRFKLTCKDWRSLSTLPRFIYKHLQVSQRRLFLHIRGSQVWQHDLETATYSRIQDFGEEIESISHCDGLVLLSTSCYEPSTKTLSRRIAIWSCSHGECAWIPRIGLSFYDFYCLGRDSKKSYKVLRFTHGRHDQGDFEAEAEAELYDLDSHRWKTVEIIDDWITHGNGNFGVVSVETSSYWVAATEGKYFVQSFDFTAECFRAITLPKAVALSGGKTLALSPFEHQKLSILCQIADKTELWITQVGDVVNWERFLVFRGHQLIPHNPAFLIMEKMVKVFCEEVTVDRSFAKIKIRQIGQGGFEDTQMAQYRFDRPTRSCLYTESLVPLP</sequence>
<dbReference type="Gene3D" id="1.20.1280.50">
    <property type="match status" value="1"/>
</dbReference>
<dbReference type="SMART" id="SM00256">
    <property type="entry name" value="FBOX"/>
    <property type="match status" value="1"/>
</dbReference>
<feature type="domain" description="F-box" evidence="2">
    <location>
        <begin position="145"/>
        <end position="192"/>
    </location>
</feature>
<dbReference type="Pfam" id="PF00646">
    <property type="entry name" value="F-box"/>
    <property type="match status" value="1"/>
</dbReference>